<name>A0A2H3BAP3_9AGAR</name>
<accession>A0A2H3BAP3</accession>
<sequence length="261" mass="28821">MCRMGLVSRADKVLHSPWNGMVPKLVRRAGAPFALVKPKSALVIATTTLHQSLANVMFTALERSLPQFDLDTVFIRLPPSVVNDHPWPRRPKHSTLPAVRSGESFIVDPYEEKSHQGRSSLRVLGRQAWTSCGHTDMLADTSMEAFIGGGGTFAAHRTQAANGSCTLGMARFEWFASSAIRSVLCLIAMELLSTDVGRDTWYFRAYARLRLRHRTLELYLLCGHSLVVMPSGWYTDYGLSTSAGDGTIDECLSAMHHLGSQ</sequence>
<dbReference type="Proteomes" id="UP000218334">
    <property type="component" value="Unassembled WGS sequence"/>
</dbReference>
<proteinExistence type="predicted"/>
<evidence type="ECO:0000313" key="2">
    <source>
        <dbReference type="Proteomes" id="UP000218334"/>
    </source>
</evidence>
<evidence type="ECO:0000313" key="1">
    <source>
        <dbReference type="EMBL" id="PBK66750.1"/>
    </source>
</evidence>
<gene>
    <name evidence="1" type="ORF">ARMSODRAFT_977315</name>
</gene>
<dbReference type="AlphaFoldDB" id="A0A2H3BAP3"/>
<protein>
    <submittedName>
        <fullName evidence="1">Uncharacterized protein</fullName>
    </submittedName>
</protein>
<keyword evidence="2" id="KW-1185">Reference proteome</keyword>
<dbReference type="EMBL" id="KZ293439">
    <property type="protein sequence ID" value="PBK66750.1"/>
    <property type="molecule type" value="Genomic_DNA"/>
</dbReference>
<reference evidence="2" key="1">
    <citation type="journal article" date="2017" name="Nat. Ecol. Evol.">
        <title>Genome expansion and lineage-specific genetic innovations in the forest pathogenic fungi Armillaria.</title>
        <authorList>
            <person name="Sipos G."/>
            <person name="Prasanna A.N."/>
            <person name="Walter M.C."/>
            <person name="O'Connor E."/>
            <person name="Balint B."/>
            <person name="Krizsan K."/>
            <person name="Kiss B."/>
            <person name="Hess J."/>
            <person name="Varga T."/>
            <person name="Slot J."/>
            <person name="Riley R."/>
            <person name="Boka B."/>
            <person name="Rigling D."/>
            <person name="Barry K."/>
            <person name="Lee J."/>
            <person name="Mihaltcheva S."/>
            <person name="LaButti K."/>
            <person name="Lipzen A."/>
            <person name="Waldron R."/>
            <person name="Moloney N.M."/>
            <person name="Sperisen C."/>
            <person name="Kredics L."/>
            <person name="Vagvoelgyi C."/>
            <person name="Patrignani A."/>
            <person name="Fitzpatrick D."/>
            <person name="Nagy I."/>
            <person name="Doyle S."/>
            <person name="Anderson J.B."/>
            <person name="Grigoriev I.V."/>
            <person name="Gueldener U."/>
            <person name="Muensterkoetter M."/>
            <person name="Nagy L.G."/>
        </authorList>
    </citation>
    <scope>NUCLEOTIDE SEQUENCE [LARGE SCALE GENOMIC DNA]</scope>
    <source>
        <strain evidence="2">28-4</strain>
    </source>
</reference>
<organism evidence="1 2">
    <name type="scientific">Armillaria solidipes</name>
    <dbReference type="NCBI Taxonomy" id="1076256"/>
    <lineage>
        <taxon>Eukaryota</taxon>
        <taxon>Fungi</taxon>
        <taxon>Dikarya</taxon>
        <taxon>Basidiomycota</taxon>
        <taxon>Agaricomycotina</taxon>
        <taxon>Agaricomycetes</taxon>
        <taxon>Agaricomycetidae</taxon>
        <taxon>Agaricales</taxon>
        <taxon>Marasmiineae</taxon>
        <taxon>Physalacriaceae</taxon>
        <taxon>Armillaria</taxon>
    </lineage>
</organism>